<sequence length="587" mass="66919">MALKKDLPLDVTGLPASQPDDDLSAEEKAQPSVGLVIVPPFNNEHERVALVENLIEPLCERCQSFGLDKYIEEGPPKPCKTVVTITPDSTNDGCALCVLFTDMLEEYETGSGPLEHRQSRRHDEQLDTTEFHIHVYREPHWGPHKVYLNIFTTGIRFAQRVFLLQKPFANSVGTTDDFGQDAGANSPNLRYVKQWLDNSLPSDLPRTIEDAISVANELGIPQLWVDQYCINQEDAEEKMKTIQDMNLIYGGAELTIIAASGEDASAGLPGIRETPRQTRRLVRSGHYTFWMSRDISMSFRSSRWNTRGWTYQEGLLSCRRLVFTDARLYCQCGEGYYIEALSSEIEDESDQLGPSLRLFPPGIIGPNEKYFFYDRLTSYFPRNLSYGSDSLNAFLGVLSAYQSNDEDAGRCLTHFHGIPIMYYYSQKRPGPSMASFLSGLAWRIDHVATQKCEKPSKPETSVNLPSWTWASYKASHPNAMERLILDYTPHGLFYLEDIDVTICYQDAERISIEEFVLLSSVERDASNYLPCIYITSWSMENQISVGSADRLTFLELQGVEEQMHLDEIDKIWHDPRRLVFMLYLEYK</sequence>
<reference evidence="1" key="1">
    <citation type="submission" date="2022-10" db="EMBL/GenBank/DDBJ databases">
        <title>Genome Sequence of Xylaria curta.</title>
        <authorList>
            <person name="Buettner E."/>
        </authorList>
    </citation>
    <scope>NUCLEOTIDE SEQUENCE</scope>
    <source>
        <strain evidence="1">Babe10</strain>
    </source>
</reference>
<accession>A0ACC1P9F5</accession>
<keyword evidence="2" id="KW-1185">Reference proteome</keyword>
<dbReference type="Proteomes" id="UP001143856">
    <property type="component" value="Unassembled WGS sequence"/>
</dbReference>
<protein>
    <submittedName>
        <fullName evidence="1">Uncharacterized protein</fullName>
    </submittedName>
</protein>
<gene>
    <name evidence="1" type="ORF">NUW58_g4422</name>
</gene>
<proteinExistence type="predicted"/>
<comment type="caution">
    <text evidence="1">The sequence shown here is derived from an EMBL/GenBank/DDBJ whole genome shotgun (WGS) entry which is preliminary data.</text>
</comment>
<evidence type="ECO:0000313" key="2">
    <source>
        <dbReference type="Proteomes" id="UP001143856"/>
    </source>
</evidence>
<name>A0ACC1P9F5_9PEZI</name>
<organism evidence="1 2">
    <name type="scientific">Xylaria curta</name>
    <dbReference type="NCBI Taxonomy" id="42375"/>
    <lineage>
        <taxon>Eukaryota</taxon>
        <taxon>Fungi</taxon>
        <taxon>Dikarya</taxon>
        <taxon>Ascomycota</taxon>
        <taxon>Pezizomycotina</taxon>
        <taxon>Sordariomycetes</taxon>
        <taxon>Xylariomycetidae</taxon>
        <taxon>Xylariales</taxon>
        <taxon>Xylariaceae</taxon>
        <taxon>Xylaria</taxon>
    </lineage>
</organism>
<dbReference type="EMBL" id="JAPDGR010000767">
    <property type="protein sequence ID" value="KAJ2987586.1"/>
    <property type="molecule type" value="Genomic_DNA"/>
</dbReference>
<evidence type="ECO:0000313" key="1">
    <source>
        <dbReference type="EMBL" id="KAJ2987586.1"/>
    </source>
</evidence>